<dbReference type="GeneID" id="66164613"/>
<keyword evidence="5" id="KW-1185">Reference proteome</keyword>
<dbReference type="Pfam" id="PF20256">
    <property type="entry name" value="MoCoBD_2"/>
    <property type="match status" value="1"/>
</dbReference>
<keyword evidence="1" id="KW-0500">Molybdenum</keyword>
<dbReference type="InterPro" id="IPR036856">
    <property type="entry name" value="Ald_Oxase/Xan_DH_a/b_sf"/>
</dbReference>
<evidence type="ECO:0000313" key="4">
    <source>
        <dbReference type="EMBL" id="BCU71602.1"/>
    </source>
</evidence>
<gene>
    <name evidence="4" type="ORF">KN1_28990</name>
</gene>
<dbReference type="PANTHER" id="PTHR11908">
    <property type="entry name" value="XANTHINE DEHYDROGENASE"/>
    <property type="match status" value="1"/>
</dbReference>
<dbReference type="InterPro" id="IPR046867">
    <property type="entry name" value="AldOxase/xan_DH_MoCoBD2"/>
</dbReference>
<dbReference type="Pfam" id="PF02738">
    <property type="entry name" value="MoCoBD_1"/>
    <property type="match status" value="1"/>
</dbReference>
<organism evidence="4 5">
    <name type="scientific">Stygiolobus caldivivus</name>
    <dbReference type="NCBI Taxonomy" id="2824673"/>
    <lineage>
        <taxon>Archaea</taxon>
        <taxon>Thermoproteota</taxon>
        <taxon>Thermoprotei</taxon>
        <taxon>Sulfolobales</taxon>
        <taxon>Sulfolobaceae</taxon>
        <taxon>Stygiolobus</taxon>
    </lineage>
</organism>
<dbReference type="PANTHER" id="PTHR11908:SF132">
    <property type="entry name" value="ALDEHYDE OXIDASE 1-RELATED"/>
    <property type="match status" value="1"/>
</dbReference>
<dbReference type="InterPro" id="IPR037165">
    <property type="entry name" value="AldOxase/xan_DH_Mopterin-bd_sf"/>
</dbReference>
<dbReference type="RefSeq" id="WP_221288438.1">
    <property type="nucleotide sequence ID" value="NZ_AP024597.1"/>
</dbReference>
<evidence type="ECO:0000256" key="1">
    <source>
        <dbReference type="ARBA" id="ARBA00022505"/>
    </source>
</evidence>
<dbReference type="AlphaFoldDB" id="A0A8D5U9W9"/>
<dbReference type="GO" id="GO:0016491">
    <property type="term" value="F:oxidoreductase activity"/>
    <property type="evidence" value="ECO:0007669"/>
    <property type="project" value="UniProtKB-KW"/>
</dbReference>
<dbReference type="InterPro" id="IPR000674">
    <property type="entry name" value="Ald_Oxase/Xan_DH_a/b"/>
</dbReference>
<evidence type="ECO:0000313" key="5">
    <source>
        <dbReference type="Proteomes" id="UP000825123"/>
    </source>
</evidence>
<name>A0A8D5U9W9_9CREN</name>
<sequence>MRWNLTYVDDIMGNYEYVSFVRSRYEHAKFDISGRALTYDDLKEFKIPYLYDRSQLRLPEISLLPKVKALYKFQPLAVVIGKDPYEAEDLVEDIEVSYTPVSGPLYEEIPDNIIYKEGVKGEVDSKNVITLTLNFDRNSQYPLESRIVAVRFTGDDVVLHISTQIPTVVKLLVAEMLEIPQHNIIVDTPRVGGGFGAKQDLILEELSVIALAYKLRKNLKWIEKRAESVMTSQARGQKHEVKVGFNDNGKVEAVYDKITYDVGAYLLPWTGISPLFVTLATIRAVYEYQFYYEATALLSNRPPQGAYRGFGRPEAVFVTERIMDEVARYLKKDPLDIREVNLKEPSGDVGDIKTVFGKLRQKYVELKEKYKKGVGVSFYIQYAAPNSEIMIKHEKSLVPGYECVRAILDTDGWIEIEITATDQGQMMDKAIRNLVIRELGYDKVRVRLAVTNLKGSGVWASRTMLTMGNAALLAIRKLKDIAKAIDPELNWEKLGLKMRSQPWLVKDISSVACYEPSEFVGTVSGQISVVTVDDFSRIKPLYHYIIADVGEVGDANNVIGQLIGGALQGISGSLYENIQDEYSYLIAKANESPIFEVDLLHAPSRTPSGVRGVGENGPTGAYAAVTNAINDLGIKCNKIPINLEGE</sequence>
<evidence type="ECO:0000259" key="3">
    <source>
        <dbReference type="SMART" id="SM01008"/>
    </source>
</evidence>
<proteinExistence type="predicted"/>
<evidence type="ECO:0000256" key="2">
    <source>
        <dbReference type="ARBA" id="ARBA00023002"/>
    </source>
</evidence>
<dbReference type="Proteomes" id="UP000825123">
    <property type="component" value="Chromosome"/>
</dbReference>
<dbReference type="KEGG" id="csty:KN1_28990"/>
<feature type="domain" description="Aldehyde oxidase/xanthine dehydrogenase a/b hammerhead" evidence="3">
    <location>
        <begin position="2"/>
        <end position="102"/>
    </location>
</feature>
<dbReference type="Gene3D" id="3.30.365.10">
    <property type="entry name" value="Aldehyde oxidase/xanthine dehydrogenase, molybdopterin binding domain"/>
    <property type="match status" value="6"/>
</dbReference>
<dbReference type="InterPro" id="IPR008274">
    <property type="entry name" value="AldOxase/xan_DH_MoCoBD1"/>
</dbReference>
<dbReference type="InterPro" id="IPR016208">
    <property type="entry name" value="Ald_Oxase/xanthine_DH-like"/>
</dbReference>
<protein>
    <submittedName>
        <fullName evidence="4">Quinoline 2-oxidoreductase</fullName>
    </submittedName>
</protein>
<accession>A0A8D5U9W9</accession>
<dbReference type="Gene3D" id="3.90.1170.50">
    <property type="entry name" value="Aldehyde oxidase/xanthine dehydrogenase, a/b hammerhead"/>
    <property type="match status" value="1"/>
</dbReference>
<reference evidence="4 5" key="1">
    <citation type="submission" date="2021-04" db="EMBL/GenBank/DDBJ databases">
        <title>Complete genome sequence of Stygiolobus sp. KN-1.</title>
        <authorList>
            <person name="Nakamura K."/>
            <person name="Sakai H."/>
            <person name="Kurosawa N."/>
        </authorList>
    </citation>
    <scope>NUCLEOTIDE SEQUENCE [LARGE SCALE GENOMIC DNA]</scope>
    <source>
        <strain evidence="4 5">KN-1</strain>
    </source>
</reference>
<dbReference type="SUPFAM" id="SSF56003">
    <property type="entry name" value="Molybdenum cofactor-binding domain"/>
    <property type="match status" value="1"/>
</dbReference>
<dbReference type="EMBL" id="AP024597">
    <property type="protein sequence ID" value="BCU71602.1"/>
    <property type="molecule type" value="Genomic_DNA"/>
</dbReference>
<dbReference type="SMART" id="SM01008">
    <property type="entry name" value="Ald_Xan_dh_C"/>
    <property type="match status" value="1"/>
</dbReference>
<keyword evidence="2" id="KW-0560">Oxidoreductase</keyword>
<dbReference type="GO" id="GO:0005506">
    <property type="term" value="F:iron ion binding"/>
    <property type="evidence" value="ECO:0007669"/>
    <property type="project" value="InterPro"/>
</dbReference>
<dbReference type="SUPFAM" id="SSF54665">
    <property type="entry name" value="CO dehydrogenase molybdoprotein N-domain-like"/>
    <property type="match status" value="1"/>
</dbReference>